<dbReference type="EMBL" id="QGNW01001128">
    <property type="protein sequence ID" value="RVW54436.1"/>
    <property type="molecule type" value="Genomic_DNA"/>
</dbReference>
<keyword evidence="1" id="KW-0012">Acyltransferase</keyword>
<accession>A0A438F3E8</accession>
<reference evidence="1 2" key="1">
    <citation type="journal article" date="2018" name="PLoS Genet.">
        <title>Population sequencing reveals clonal diversity and ancestral inbreeding in the grapevine cultivar Chardonnay.</title>
        <authorList>
            <person name="Roach M.J."/>
            <person name="Johnson D.L."/>
            <person name="Bohlmann J."/>
            <person name="van Vuuren H.J."/>
            <person name="Jones S.J."/>
            <person name="Pretorius I.S."/>
            <person name="Schmidt S.A."/>
            <person name="Borneman A.R."/>
        </authorList>
    </citation>
    <scope>NUCLEOTIDE SEQUENCE [LARGE SCALE GENOMIC DNA]</scope>
    <source>
        <strain evidence="2">cv. Chardonnay</strain>
        <tissue evidence="1">Leaf</tissue>
    </source>
</reference>
<dbReference type="PANTHER" id="PTHR11440">
    <property type="entry name" value="LECITHIN-CHOLESTEROL ACYLTRANSFERASE-RELATED"/>
    <property type="match status" value="1"/>
</dbReference>
<dbReference type="GO" id="GO:0006629">
    <property type="term" value="P:lipid metabolic process"/>
    <property type="evidence" value="ECO:0007669"/>
    <property type="project" value="InterPro"/>
</dbReference>
<comment type="caution">
    <text evidence="1">The sequence shown here is derived from an EMBL/GenBank/DDBJ whole genome shotgun (WGS) entry which is preliminary data.</text>
</comment>
<dbReference type="Proteomes" id="UP000288805">
    <property type="component" value="Unassembled WGS sequence"/>
</dbReference>
<keyword evidence="1" id="KW-0808">Transferase</keyword>
<organism evidence="1 2">
    <name type="scientific">Vitis vinifera</name>
    <name type="common">Grape</name>
    <dbReference type="NCBI Taxonomy" id="29760"/>
    <lineage>
        <taxon>Eukaryota</taxon>
        <taxon>Viridiplantae</taxon>
        <taxon>Streptophyta</taxon>
        <taxon>Embryophyta</taxon>
        <taxon>Tracheophyta</taxon>
        <taxon>Spermatophyta</taxon>
        <taxon>Magnoliopsida</taxon>
        <taxon>eudicotyledons</taxon>
        <taxon>Gunneridae</taxon>
        <taxon>Pentapetalae</taxon>
        <taxon>rosids</taxon>
        <taxon>Vitales</taxon>
        <taxon>Vitaceae</taxon>
        <taxon>Viteae</taxon>
        <taxon>Vitis</taxon>
    </lineage>
</organism>
<gene>
    <name evidence="1" type="primary">PDAT2_2</name>
    <name evidence="1" type="ORF">CK203_068357</name>
</gene>
<sequence>MLCGAREVFVTGLDTCALPGGFSCFCTTVCQLLCLAFRSRKPPGVRLRREGLTALHPVVLVPGIVTGGLELWEGRPCSEGLFRKRLWGGSFTEIFKRPLCWLEHLTLHNQTGLDHQAFVSEQFQGWLRLTILLLEYRGFKITSLIISSAIAFHNLNIHSALLLRTRCCSINDLEASHSFLLFLNSYTIRDQALSRLKSKIELMFVTNGNKKVVVVPHSMGVIYFFHFLKWVESPPPMGGGGGTGWCAKHIKAIMNIGPAFLGVPKAVSNIFSAEAKDVAFVRSMDPGVLDSEILGLQTLSMSCGNDTNSDGKMEFQIKESVRYGRIISFGKATSQLPSSQLPNLGSKGWHPENCRNKAYTARTFLDLLRFVAPKMMQRAEAQFSHGIADNLDDPKYAHYKYWSNPLETKLPDAPDMEIYCLYGVGLPTERSYVYKLSPTDRCKSIPFRIDSSAEGSDGGCLKGGVYFVDGDESVPVLSAGFMCAKGWKGRTRFNPSGIATYVREYRHKPPASLFEGRGVESGAHVDIMGNVALIEDVLRVAAGATGAEMGGDRIYSDIMRMSDRINLRLRLLVLMRPALACEKRHRWE</sequence>
<name>A0A438F3E8_VITVI</name>
<protein>
    <submittedName>
        <fullName evidence="1">Putative phospholipid:diacylglycerol acyltransferase 2</fullName>
    </submittedName>
</protein>
<evidence type="ECO:0000313" key="1">
    <source>
        <dbReference type="EMBL" id="RVW54436.1"/>
    </source>
</evidence>
<dbReference type="InterPro" id="IPR003386">
    <property type="entry name" value="LACT/PDAT_acylTrfase"/>
</dbReference>
<dbReference type="SUPFAM" id="SSF53474">
    <property type="entry name" value="alpha/beta-Hydrolases"/>
    <property type="match status" value="2"/>
</dbReference>
<dbReference type="GO" id="GO:0008374">
    <property type="term" value="F:O-acyltransferase activity"/>
    <property type="evidence" value="ECO:0007669"/>
    <property type="project" value="InterPro"/>
</dbReference>
<dbReference type="InterPro" id="IPR029058">
    <property type="entry name" value="AB_hydrolase_fold"/>
</dbReference>
<evidence type="ECO:0000313" key="2">
    <source>
        <dbReference type="Proteomes" id="UP000288805"/>
    </source>
</evidence>
<dbReference type="Gene3D" id="3.40.50.1820">
    <property type="entry name" value="alpha/beta hydrolase"/>
    <property type="match status" value="1"/>
</dbReference>
<dbReference type="AlphaFoldDB" id="A0A438F3E8"/>
<proteinExistence type="predicted"/>
<dbReference type="Pfam" id="PF02450">
    <property type="entry name" value="LCAT"/>
    <property type="match status" value="1"/>
</dbReference>